<dbReference type="GO" id="GO:0005524">
    <property type="term" value="F:ATP binding"/>
    <property type="evidence" value="ECO:0007669"/>
    <property type="project" value="UniProtKB-KW"/>
</dbReference>
<keyword evidence="4" id="KW-0067">ATP-binding</keyword>
<comment type="similarity">
    <text evidence="6">Belongs to the actin family.</text>
</comment>
<accession>A0A0S4IWZ2</accession>
<evidence type="ECO:0000256" key="3">
    <source>
        <dbReference type="ARBA" id="ARBA00022741"/>
    </source>
</evidence>
<keyword evidence="5" id="KW-0206">Cytoskeleton</keyword>
<dbReference type="PROSITE" id="PS00432">
    <property type="entry name" value="ACTINS_2"/>
    <property type="match status" value="1"/>
</dbReference>
<dbReference type="OMA" id="DREVGWA"/>
<dbReference type="OrthoDB" id="5132116at2759"/>
<dbReference type="Gene3D" id="3.30.420.40">
    <property type="match status" value="2"/>
</dbReference>
<keyword evidence="3" id="KW-0547">Nucleotide-binding</keyword>
<evidence type="ECO:0000256" key="1">
    <source>
        <dbReference type="ARBA" id="ARBA00004245"/>
    </source>
</evidence>
<dbReference type="InterPro" id="IPR043129">
    <property type="entry name" value="ATPase_NBD"/>
</dbReference>
<dbReference type="InterPro" id="IPR004001">
    <property type="entry name" value="Actin_CS"/>
</dbReference>
<dbReference type="VEuPathDB" id="TriTrypDB:BSAL_77955"/>
<keyword evidence="8" id="KW-1185">Reference proteome</keyword>
<dbReference type="InterPro" id="IPR004000">
    <property type="entry name" value="Actin"/>
</dbReference>
<evidence type="ECO:0000313" key="8">
    <source>
        <dbReference type="Proteomes" id="UP000051952"/>
    </source>
</evidence>
<gene>
    <name evidence="7" type="ORF">BSAL_77955</name>
</gene>
<dbReference type="GO" id="GO:0005856">
    <property type="term" value="C:cytoskeleton"/>
    <property type="evidence" value="ECO:0007669"/>
    <property type="project" value="UniProtKB-SubCell"/>
</dbReference>
<dbReference type="Proteomes" id="UP000051952">
    <property type="component" value="Unassembled WGS sequence"/>
</dbReference>
<name>A0A0S4IWZ2_BODSA</name>
<evidence type="ECO:0000313" key="7">
    <source>
        <dbReference type="EMBL" id="CUG34251.1"/>
    </source>
</evidence>
<comment type="subcellular location">
    <subcellularLocation>
        <location evidence="1">Cytoplasm</location>
        <location evidence="1">Cytoskeleton</location>
    </subcellularLocation>
</comment>
<evidence type="ECO:0000256" key="6">
    <source>
        <dbReference type="RuleBase" id="RU000487"/>
    </source>
</evidence>
<dbReference type="SUPFAM" id="SSF53067">
    <property type="entry name" value="Actin-like ATPase domain"/>
    <property type="match status" value="2"/>
</dbReference>
<dbReference type="SMART" id="SM00268">
    <property type="entry name" value="ACTIN"/>
    <property type="match status" value="1"/>
</dbReference>
<dbReference type="EMBL" id="CYKH01000761">
    <property type="protein sequence ID" value="CUG34251.1"/>
    <property type="molecule type" value="Genomic_DNA"/>
</dbReference>
<dbReference type="PRINTS" id="PR00190">
    <property type="entry name" value="ACTIN"/>
</dbReference>
<dbReference type="FunFam" id="3.30.420.40:FF:000148">
    <property type="entry name" value="Actin, alpha skeletal muscle"/>
    <property type="match status" value="1"/>
</dbReference>
<organism evidence="7 8">
    <name type="scientific">Bodo saltans</name>
    <name type="common">Flagellated protozoan</name>
    <dbReference type="NCBI Taxonomy" id="75058"/>
    <lineage>
        <taxon>Eukaryota</taxon>
        <taxon>Discoba</taxon>
        <taxon>Euglenozoa</taxon>
        <taxon>Kinetoplastea</taxon>
        <taxon>Metakinetoplastina</taxon>
        <taxon>Eubodonida</taxon>
        <taxon>Bodonidae</taxon>
        <taxon>Bodo</taxon>
    </lineage>
</organism>
<keyword evidence="2" id="KW-0963">Cytoplasm</keyword>
<proteinExistence type="inferred from homology"/>
<dbReference type="Pfam" id="PF00022">
    <property type="entry name" value="Actin"/>
    <property type="match status" value="1"/>
</dbReference>
<dbReference type="AlphaFoldDB" id="A0A0S4IWZ2"/>
<evidence type="ECO:0000256" key="2">
    <source>
        <dbReference type="ARBA" id="ARBA00022490"/>
    </source>
</evidence>
<reference evidence="8" key="1">
    <citation type="submission" date="2015-09" db="EMBL/GenBank/DDBJ databases">
        <authorList>
            <consortium name="Pathogen Informatics"/>
        </authorList>
    </citation>
    <scope>NUCLEOTIDE SEQUENCE [LARGE SCALE GENOMIC DNA]</scope>
    <source>
        <strain evidence="8">Lake Konstanz</strain>
    </source>
</reference>
<dbReference type="PANTHER" id="PTHR11937">
    <property type="entry name" value="ACTIN"/>
    <property type="match status" value="1"/>
</dbReference>
<sequence length="397" mass="43914">MDSTVTAIIIDSGSSQMKIGLGGEDAPRSAQPNVVGRTRHPGVNPTILGNALDNFCGDDAVANEGLLQLNPPVQRGLIVDWDAMEASLHYSFLSSLRVCCDEHPLCMTESPDCPRMDREKLTQMLFEVFNVPALCISNSSVVGLYSTGRTTGLVVDSGAGKTHIGPVWEGYSYQHYLQRVDFAGDDVTAELVKTLRRDGYPFSTPADFRNAEAIKKELCYLATNAEKELAYCKESRSIERLYALPDGQEIYMNENRFMLPEMLFSPGALQCPIPTQGWHTLLFSPGALQCPIPTQGWHTLIQQSIDQCELSVRPEMYSNIVLIGGNTLFPRLDERMQKEMSLLSPKGVVAKCVAFPNRQYGSWVGASILASMSTFPCMWVSKSEYDDYGASIIHRKC</sequence>
<evidence type="ECO:0000256" key="5">
    <source>
        <dbReference type="ARBA" id="ARBA00023212"/>
    </source>
</evidence>
<evidence type="ECO:0000256" key="4">
    <source>
        <dbReference type="ARBA" id="ARBA00022840"/>
    </source>
</evidence>
<protein>
    <submittedName>
        <fullName evidence="7">Actin-like protein, putative</fullName>
    </submittedName>
</protein>
<dbReference type="Gene3D" id="3.90.640.10">
    <property type="entry name" value="Actin, Chain A, domain 4"/>
    <property type="match status" value="1"/>
</dbReference>